<evidence type="ECO:0000313" key="3">
    <source>
        <dbReference type="Proteomes" id="UP000499080"/>
    </source>
</evidence>
<dbReference type="AlphaFoldDB" id="A0A4Y2P8V1"/>
<name>A0A4Y2P8V1_ARAVE</name>
<organism evidence="2 3">
    <name type="scientific">Araneus ventricosus</name>
    <name type="common">Orbweaver spider</name>
    <name type="synonym">Epeira ventricosa</name>
    <dbReference type="NCBI Taxonomy" id="182803"/>
    <lineage>
        <taxon>Eukaryota</taxon>
        <taxon>Metazoa</taxon>
        <taxon>Ecdysozoa</taxon>
        <taxon>Arthropoda</taxon>
        <taxon>Chelicerata</taxon>
        <taxon>Arachnida</taxon>
        <taxon>Araneae</taxon>
        <taxon>Araneomorphae</taxon>
        <taxon>Entelegynae</taxon>
        <taxon>Araneoidea</taxon>
        <taxon>Araneidae</taxon>
        <taxon>Araneus</taxon>
    </lineage>
</organism>
<protein>
    <submittedName>
        <fullName evidence="2">Uncharacterized protein</fullName>
    </submittedName>
</protein>
<reference evidence="2 3" key="1">
    <citation type="journal article" date="2019" name="Sci. Rep.">
        <title>Orb-weaving spider Araneus ventricosus genome elucidates the spidroin gene catalogue.</title>
        <authorList>
            <person name="Kono N."/>
            <person name="Nakamura H."/>
            <person name="Ohtoshi R."/>
            <person name="Moran D.A.P."/>
            <person name="Shinohara A."/>
            <person name="Yoshida Y."/>
            <person name="Fujiwara M."/>
            <person name="Mori M."/>
            <person name="Tomita M."/>
            <person name="Arakawa K."/>
        </authorList>
    </citation>
    <scope>NUCLEOTIDE SEQUENCE [LARGE SCALE GENOMIC DNA]</scope>
</reference>
<evidence type="ECO:0000256" key="1">
    <source>
        <dbReference type="SAM" id="MobiDB-lite"/>
    </source>
</evidence>
<feature type="region of interest" description="Disordered" evidence="1">
    <location>
        <begin position="1"/>
        <end position="22"/>
    </location>
</feature>
<comment type="caution">
    <text evidence="2">The sequence shown here is derived from an EMBL/GenBank/DDBJ whole genome shotgun (WGS) entry which is preliminary data.</text>
</comment>
<dbReference type="EMBL" id="BGPR01010857">
    <property type="protein sequence ID" value="GBN48375.1"/>
    <property type="molecule type" value="Genomic_DNA"/>
</dbReference>
<evidence type="ECO:0000313" key="2">
    <source>
        <dbReference type="EMBL" id="GBN48375.1"/>
    </source>
</evidence>
<proteinExistence type="predicted"/>
<accession>A0A4Y2P8V1</accession>
<gene>
    <name evidence="2" type="ORF">AVEN_150676_1</name>
</gene>
<keyword evidence="3" id="KW-1185">Reference proteome</keyword>
<dbReference type="Proteomes" id="UP000499080">
    <property type="component" value="Unassembled WGS sequence"/>
</dbReference>
<sequence>MPFIVPNKSRPPHAGGTALSPLVPSRPYTLPGRPDSVVIFALHQREDVWPPMYDLTNKRPNKQRIFSGLGFRTWSPPARKSKSYHYATAALNNSKSP</sequence>